<keyword evidence="2" id="KW-1185">Reference proteome</keyword>
<dbReference type="Proteomes" id="UP000639274">
    <property type="component" value="Chromosome"/>
</dbReference>
<evidence type="ECO:0000313" key="1">
    <source>
        <dbReference type="EMBL" id="QSX79723.1"/>
    </source>
</evidence>
<accession>A0A974Y1W2</accession>
<dbReference type="EMBL" id="CP071518">
    <property type="protein sequence ID" value="QSX79723.1"/>
    <property type="molecule type" value="Genomic_DNA"/>
</dbReference>
<reference evidence="1 2" key="1">
    <citation type="submission" date="2021-03" db="EMBL/GenBank/DDBJ databases">
        <title>Lysobacter sp. nov. isolated from soil of gangwondo yeongwol, south Korea.</title>
        <authorList>
            <person name="Kim K.R."/>
            <person name="Kim K.H."/>
            <person name="Jeon C.O."/>
        </authorList>
    </citation>
    <scope>NUCLEOTIDE SEQUENCE [LARGE SCALE GENOMIC DNA]</scope>
    <source>
        <strain evidence="1 2">R19</strain>
    </source>
</reference>
<sequence>MDSRQEFLTEFLSALGAREIRNLCVTPASVSGTVVYDPSDPEEQQDFRWPVPENAAPSPAVVRLAGLIRRARLLHGDRLTPSRQELLARFNAGQDWVCPPDQFTAILEELLQVQVPMLDEGVESDYYFMHE</sequence>
<dbReference type="KEGG" id="lsf:I8J32_007765"/>
<gene>
    <name evidence="1" type="ORF">I8J32_007765</name>
</gene>
<organism evidence="1 2">
    <name type="scientific">Agrilutibacter solisilvae</name>
    <dbReference type="NCBI Taxonomy" id="2763317"/>
    <lineage>
        <taxon>Bacteria</taxon>
        <taxon>Pseudomonadati</taxon>
        <taxon>Pseudomonadota</taxon>
        <taxon>Gammaproteobacteria</taxon>
        <taxon>Lysobacterales</taxon>
        <taxon>Lysobacteraceae</taxon>
        <taxon>Agrilutibacter</taxon>
    </lineage>
</organism>
<proteinExistence type="predicted"/>
<dbReference type="AlphaFoldDB" id="A0A974Y1W2"/>
<protein>
    <submittedName>
        <fullName evidence="1">Uncharacterized protein</fullName>
    </submittedName>
</protein>
<dbReference type="RefSeq" id="WP_200610370.1">
    <property type="nucleotide sequence ID" value="NZ_CP071518.1"/>
</dbReference>
<evidence type="ECO:0000313" key="2">
    <source>
        <dbReference type="Proteomes" id="UP000639274"/>
    </source>
</evidence>
<name>A0A974Y1W2_9GAMM</name>